<dbReference type="NCBIfam" id="NF033681">
    <property type="entry name" value="ExeM_NucH_DNase"/>
    <property type="match status" value="1"/>
</dbReference>
<dbReference type="SUPFAM" id="SSF56219">
    <property type="entry name" value="DNase I-like"/>
    <property type="match status" value="1"/>
</dbReference>
<dbReference type="GO" id="GO:0004519">
    <property type="term" value="F:endonuclease activity"/>
    <property type="evidence" value="ECO:0007669"/>
    <property type="project" value="UniProtKB-KW"/>
</dbReference>
<dbReference type="InterPro" id="IPR047971">
    <property type="entry name" value="ExeM-like"/>
</dbReference>
<keyword evidence="2" id="KW-0732">Signal</keyword>
<evidence type="ECO:0000259" key="3">
    <source>
        <dbReference type="Pfam" id="PF03372"/>
    </source>
</evidence>
<dbReference type="Proteomes" id="UP000005289">
    <property type="component" value="Chromosome"/>
</dbReference>
<feature type="domain" description="Endonuclease/exonuclease/phosphatase" evidence="3">
    <location>
        <begin position="268"/>
        <end position="538"/>
    </location>
</feature>
<dbReference type="Pfam" id="PF03372">
    <property type="entry name" value="Exo_endo_phos"/>
    <property type="match status" value="1"/>
</dbReference>
<dbReference type="InterPro" id="IPR005135">
    <property type="entry name" value="Endo/exonuclease/phosphatase"/>
</dbReference>
<dbReference type="PANTHER" id="PTHR42834">
    <property type="entry name" value="ENDONUCLEASE/EXONUCLEASE/PHOSPHATASE FAMILY PROTEIN (AFU_ORTHOLOGUE AFUA_3G09210)"/>
    <property type="match status" value="1"/>
</dbReference>
<name>W0DMB1_9GAMM</name>
<protein>
    <submittedName>
        <fullName evidence="4">Endonuclease</fullName>
    </submittedName>
</protein>
<accession>W0DMB1</accession>
<dbReference type="AlphaFoldDB" id="W0DMB1"/>
<feature type="coiled-coil region" evidence="1">
    <location>
        <begin position="286"/>
        <end position="330"/>
    </location>
</feature>
<feature type="chain" id="PRO_5004787113" evidence="2">
    <location>
        <begin position="23"/>
        <end position="548"/>
    </location>
</feature>
<dbReference type="RefSeq" id="WP_006747751.1">
    <property type="nucleotide sequence ID" value="NZ_CP007029.1"/>
</dbReference>
<evidence type="ECO:0000313" key="4">
    <source>
        <dbReference type="EMBL" id="AHE98128.1"/>
    </source>
</evidence>
<keyword evidence="1" id="KW-0175">Coiled coil</keyword>
<dbReference type="InterPro" id="IPR036691">
    <property type="entry name" value="Endo/exonu/phosph_ase_sf"/>
</dbReference>
<dbReference type="CDD" id="cd10283">
    <property type="entry name" value="MnuA_DNase1-like"/>
    <property type="match status" value="1"/>
</dbReference>
<dbReference type="EMBL" id="CP007029">
    <property type="protein sequence ID" value="AHE98128.1"/>
    <property type="molecule type" value="Genomic_DNA"/>
</dbReference>
<proteinExistence type="predicted"/>
<dbReference type="STRING" id="713585.THITH_07465"/>
<feature type="signal peptide" evidence="2">
    <location>
        <begin position="1"/>
        <end position="22"/>
    </location>
</feature>
<dbReference type="OrthoDB" id="9800417at2"/>
<evidence type="ECO:0000313" key="5">
    <source>
        <dbReference type="Proteomes" id="UP000005289"/>
    </source>
</evidence>
<organism evidence="4 5">
    <name type="scientific">Thioalkalivibrio paradoxus ARh 1</name>
    <dbReference type="NCBI Taxonomy" id="713585"/>
    <lineage>
        <taxon>Bacteria</taxon>
        <taxon>Pseudomonadati</taxon>
        <taxon>Pseudomonadota</taxon>
        <taxon>Gammaproteobacteria</taxon>
        <taxon>Chromatiales</taxon>
        <taxon>Ectothiorhodospiraceae</taxon>
        <taxon>Thioalkalivibrio</taxon>
    </lineage>
</organism>
<evidence type="ECO:0000256" key="2">
    <source>
        <dbReference type="SAM" id="SignalP"/>
    </source>
</evidence>
<dbReference type="PANTHER" id="PTHR42834:SF1">
    <property type="entry name" value="ENDONUCLEASE_EXONUCLEASE_PHOSPHATASE FAMILY PROTEIN (AFU_ORTHOLOGUE AFUA_3G09210)"/>
    <property type="match status" value="1"/>
</dbReference>
<dbReference type="Gene3D" id="3.60.10.10">
    <property type="entry name" value="Endonuclease/exonuclease/phosphatase"/>
    <property type="match status" value="1"/>
</dbReference>
<gene>
    <name evidence="4" type="ORF">THITH_07465</name>
</gene>
<sequence length="548" mass="59394">MRGWIRLAALLWFIVAAVPASADCSRDGTTPIADLRAGAVPENRNVAVKGVVTGVFVGGDRLGGFYLQDHRQPPSGLFVYAPALEPGDLRPGHRVRVGGRFVRFHGRPQVSRVEAFSDCGYAGLPEPVPLRLPEDASRLGELQDVKVRFPDALTVTGNYELGRYGSLRLSSGGRLLRTGDSGSAAKRLGERQIVLDDGSYRAKPDPIPYLDAAGTRRAGDTVQGLTGILTHAFGAHRVHPTREPQFATGNPRPEPPPPPATAALRVATLNVENYFLSLGQRGARNRAELQRQRQKLAAAVHGLDADVLALVEVENRREALSDLVQRINDRLPPTRHYAIAAHPGSGTDAIQVALLYRPARVDLVATEADADPVHNRPPVLGWFRASSGGPLLGVTAVHFKAKVGCPDTGDIDRGQGCWNRLRTAQAQRLLDWIETLRPDRAPVVIAGDINAYAAEDPVQLLRAVGKTDLAGEALSRLDRYTYVFRGQAGQLDYLLAAPTIAGERLAAAGVWHINADEPPFLGYDGRRPAGGPWRASDHDPVWADIRWR</sequence>
<evidence type="ECO:0000256" key="1">
    <source>
        <dbReference type="SAM" id="Coils"/>
    </source>
</evidence>
<keyword evidence="4" id="KW-0255">Endonuclease</keyword>
<keyword evidence="4" id="KW-0378">Hydrolase</keyword>
<reference evidence="4 5" key="1">
    <citation type="submission" date="2013-12" db="EMBL/GenBank/DDBJ databases">
        <authorList>
            <consortium name="DOE Joint Genome Institute"/>
            <person name="Muyzer G."/>
            <person name="Huntemann M."/>
            <person name="Han J."/>
            <person name="Chen A."/>
            <person name="Kyrpides N."/>
            <person name="Mavromatis K."/>
            <person name="Markowitz V."/>
            <person name="Palaniappan K."/>
            <person name="Ivanova N."/>
            <person name="Schaumberg A."/>
            <person name="Pati A."/>
            <person name="Liolios K."/>
            <person name="Nordberg H.P."/>
            <person name="Cantor M.N."/>
            <person name="Hua S.X."/>
            <person name="Woyke T."/>
        </authorList>
    </citation>
    <scope>NUCLEOTIDE SEQUENCE [LARGE SCALE GENOMIC DNA]</scope>
    <source>
        <strain evidence="4 5">ARh 1</strain>
    </source>
</reference>
<keyword evidence="4" id="KW-0540">Nuclease</keyword>
<dbReference type="KEGG" id="tti:THITH_07465"/>
<dbReference type="HOGENOM" id="CLU_006338_2_1_6"/>
<keyword evidence="5" id="KW-1185">Reference proteome</keyword>